<proteinExistence type="inferred from homology"/>
<keyword evidence="7" id="KW-0732">Signal</keyword>
<feature type="domain" description="Peptidase S8/S53" evidence="8">
    <location>
        <begin position="165"/>
        <end position="377"/>
    </location>
</feature>
<evidence type="ECO:0000256" key="7">
    <source>
        <dbReference type="SAM" id="SignalP"/>
    </source>
</evidence>
<dbReference type="PRINTS" id="PR00723">
    <property type="entry name" value="SUBTILISIN"/>
</dbReference>
<dbReference type="InterPro" id="IPR015500">
    <property type="entry name" value="Peptidase_S8_subtilisin-rel"/>
</dbReference>
<feature type="chain" id="PRO_5046932121" evidence="7">
    <location>
        <begin position="25"/>
        <end position="402"/>
    </location>
</feature>
<comment type="similarity">
    <text evidence="1 5">Belongs to the peptidase S8 family.</text>
</comment>
<feature type="active site" description="Charge relay system" evidence="5">
    <location>
        <position position="365"/>
    </location>
</feature>
<comment type="caution">
    <text evidence="10">The sequence shown here is derived from an EMBL/GenBank/DDBJ whole genome shotgun (WGS) entry which is preliminary data.</text>
</comment>
<dbReference type="PROSITE" id="PS51892">
    <property type="entry name" value="SUBTILASE"/>
    <property type="match status" value="1"/>
</dbReference>
<dbReference type="Pfam" id="PF05922">
    <property type="entry name" value="Inhibitor_I9"/>
    <property type="match status" value="1"/>
</dbReference>
<accession>A0ABP8F7U6</accession>
<evidence type="ECO:0000256" key="6">
    <source>
        <dbReference type="SAM" id="MobiDB-lite"/>
    </source>
</evidence>
<feature type="domain" description="Inhibitor I9" evidence="9">
    <location>
        <begin position="53"/>
        <end position="120"/>
    </location>
</feature>
<evidence type="ECO:0000256" key="2">
    <source>
        <dbReference type="ARBA" id="ARBA00022670"/>
    </source>
</evidence>
<dbReference type="Gene3D" id="3.40.50.200">
    <property type="entry name" value="Peptidase S8/S53 domain"/>
    <property type="match status" value="1"/>
</dbReference>
<dbReference type="InterPro" id="IPR022398">
    <property type="entry name" value="Peptidase_S8_His-AS"/>
</dbReference>
<evidence type="ECO:0000259" key="8">
    <source>
        <dbReference type="Pfam" id="PF00082"/>
    </source>
</evidence>
<evidence type="ECO:0000256" key="3">
    <source>
        <dbReference type="ARBA" id="ARBA00022801"/>
    </source>
</evidence>
<keyword evidence="3 5" id="KW-0378">Hydrolase</keyword>
<organism evidence="10 11">
    <name type="scientific">Nibribacter koreensis</name>
    <dbReference type="NCBI Taxonomy" id="1084519"/>
    <lineage>
        <taxon>Bacteria</taxon>
        <taxon>Pseudomonadati</taxon>
        <taxon>Bacteroidota</taxon>
        <taxon>Cytophagia</taxon>
        <taxon>Cytophagales</taxon>
        <taxon>Hymenobacteraceae</taxon>
        <taxon>Nibribacter</taxon>
    </lineage>
</organism>
<dbReference type="InterPro" id="IPR010259">
    <property type="entry name" value="S8pro/Inhibitor_I9"/>
</dbReference>
<evidence type="ECO:0000256" key="4">
    <source>
        <dbReference type="ARBA" id="ARBA00022825"/>
    </source>
</evidence>
<dbReference type="PANTHER" id="PTHR43806:SF66">
    <property type="entry name" value="SERIN ENDOPEPTIDASE"/>
    <property type="match status" value="1"/>
</dbReference>
<dbReference type="Gene3D" id="3.30.70.80">
    <property type="entry name" value="Peptidase S8 propeptide/proteinase inhibitor I9"/>
    <property type="match status" value="1"/>
</dbReference>
<evidence type="ECO:0000256" key="5">
    <source>
        <dbReference type="PROSITE-ProRule" id="PRU01240"/>
    </source>
</evidence>
<keyword evidence="4 5" id="KW-0720">Serine protease</keyword>
<dbReference type="SUPFAM" id="SSF52743">
    <property type="entry name" value="Subtilisin-like"/>
    <property type="match status" value="1"/>
</dbReference>
<dbReference type="InterPro" id="IPR000209">
    <property type="entry name" value="Peptidase_S8/S53_dom"/>
</dbReference>
<evidence type="ECO:0000256" key="1">
    <source>
        <dbReference type="ARBA" id="ARBA00011073"/>
    </source>
</evidence>
<dbReference type="Proteomes" id="UP001501844">
    <property type="component" value="Unassembled WGS sequence"/>
</dbReference>
<dbReference type="InterPro" id="IPR036852">
    <property type="entry name" value="Peptidase_S8/S53_dom_sf"/>
</dbReference>
<keyword evidence="11" id="KW-1185">Reference proteome</keyword>
<evidence type="ECO:0000259" key="9">
    <source>
        <dbReference type="Pfam" id="PF05922"/>
    </source>
</evidence>
<gene>
    <name evidence="10" type="primary">aprE</name>
    <name evidence="10" type="ORF">GCM10023183_04460</name>
</gene>
<name>A0ABP8F7U6_9BACT</name>
<dbReference type="PROSITE" id="PS00136">
    <property type="entry name" value="SUBTILASE_ASP"/>
    <property type="match status" value="1"/>
</dbReference>
<dbReference type="PROSITE" id="PS00137">
    <property type="entry name" value="SUBTILASE_HIS"/>
    <property type="match status" value="1"/>
</dbReference>
<dbReference type="PANTHER" id="PTHR43806">
    <property type="entry name" value="PEPTIDASE S8"/>
    <property type="match status" value="1"/>
</dbReference>
<feature type="active site" description="Charge relay system" evidence="5">
    <location>
        <position position="207"/>
    </location>
</feature>
<dbReference type="PROSITE" id="PS51257">
    <property type="entry name" value="PROKAR_LIPOPROTEIN"/>
    <property type="match status" value="1"/>
</dbReference>
<feature type="active site" description="Charge relay system" evidence="5">
    <location>
        <position position="174"/>
    </location>
</feature>
<dbReference type="EMBL" id="BAABGX010000001">
    <property type="protein sequence ID" value="GAA4297144.1"/>
    <property type="molecule type" value="Genomic_DNA"/>
</dbReference>
<dbReference type="SUPFAM" id="SSF54897">
    <property type="entry name" value="Protease propeptides/inhibitors"/>
    <property type="match status" value="1"/>
</dbReference>
<dbReference type="InterPro" id="IPR023827">
    <property type="entry name" value="Peptidase_S8_Asp-AS"/>
</dbReference>
<dbReference type="Pfam" id="PF00082">
    <property type="entry name" value="Peptidase_S8"/>
    <property type="match status" value="1"/>
</dbReference>
<dbReference type="InterPro" id="IPR050131">
    <property type="entry name" value="Peptidase_S8_subtilisin-like"/>
</dbReference>
<protein>
    <submittedName>
        <fullName evidence="10">Subtilisin AprE</fullName>
    </submittedName>
</protein>
<feature type="region of interest" description="Disordered" evidence="6">
    <location>
        <begin position="122"/>
        <end position="147"/>
    </location>
</feature>
<sequence length="402" mass="41763">MRMKSGTFKKAVSFFALASVFTMAGCQKDEVLEETATAPQEPAATSNAIDGKFIVILKNGVKAQSLRERVLGTHRSASERIQNLSDGAFEGFSGSLSKAEVDLLRQDENVAYIEPEQAVMLGKPSKQTTTSTTTTPLSTTTTTSTSTTSTQVVPWGVARVGYGDGTGKTVWIIDSGIDINHPDLNVDVARSLSFISGVTSVQDGYGHGTAVAGIIGAKNNTVGVVGVAANASLVALRVFDNTGYGTLTRIYSALNHVYKYGKAGDVVNMSLRVNGSTLLDDLVKKTAARGIFIAIASGNSGVDCMLDSPARVNAPNVYTVSNMDTYGKFNPSSNFGASVDFSAPGTNITSTGTGGRYLGGSTGTSFAAPHLAGLLALKGTAINNQGLVVGDPDGKPDPIILK</sequence>
<keyword evidence="2 5" id="KW-0645">Protease</keyword>
<feature type="compositionally biased region" description="Low complexity" evidence="6">
    <location>
        <begin position="128"/>
        <end position="147"/>
    </location>
</feature>
<reference evidence="11" key="1">
    <citation type="journal article" date="2019" name="Int. J. Syst. Evol. Microbiol.">
        <title>The Global Catalogue of Microorganisms (GCM) 10K type strain sequencing project: providing services to taxonomists for standard genome sequencing and annotation.</title>
        <authorList>
            <consortium name="The Broad Institute Genomics Platform"/>
            <consortium name="The Broad Institute Genome Sequencing Center for Infectious Disease"/>
            <person name="Wu L."/>
            <person name="Ma J."/>
        </authorList>
    </citation>
    <scope>NUCLEOTIDE SEQUENCE [LARGE SCALE GENOMIC DNA]</scope>
    <source>
        <strain evidence="11">JCM 17917</strain>
    </source>
</reference>
<feature type="signal peptide" evidence="7">
    <location>
        <begin position="1"/>
        <end position="24"/>
    </location>
</feature>
<evidence type="ECO:0000313" key="11">
    <source>
        <dbReference type="Proteomes" id="UP001501844"/>
    </source>
</evidence>
<evidence type="ECO:0000313" key="10">
    <source>
        <dbReference type="EMBL" id="GAA4297144.1"/>
    </source>
</evidence>
<dbReference type="InterPro" id="IPR037045">
    <property type="entry name" value="S8pro/Inhibitor_I9_sf"/>
</dbReference>